<comment type="caution">
    <text evidence="2">The sequence shown here is derived from an EMBL/GenBank/DDBJ whole genome shotgun (WGS) entry which is preliminary data.</text>
</comment>
<feature type="region of interest" description="Disordered" evidence="1">
    <location>
        <begin position="321"/>
        <end position="346"/>
    </location>
</feature>
<evidence type="ECO:0000313" key="2">
    <source>
        <dbReference type="EMBL" id="OOO03765.1"/>
    </source>
</evidence>
<feature type="compositionally biased region" description="Pro residues" evidence="1">
    <location>
        <begin position="331"/>
        <end position="341"/>
    </location>
</feature>
<name>A0A1S9D3W0_ASPOZ</name>
<feature type="compositionally biased region" description="Polar residues" evidence="1">
    <location>
        <begin position="598"/>
        <end position="613"/>
    </location>
</feature>
<feature type="compositionally biased region" description="Low complexity" evidence="1">
    <location>
        <begin position="33"/>
        <end position="48"/>
    </location>
</feature>
<dbReference type="Proteomes" id="UP000190312">
    <property type="component" value="Unassembled WGS sequence"/>
</dbReference>
<dbReference type="AlphaFoldDB" id="A0A1S9D3W0"/>
<feature type="region of interest" description="Disordered" evidence="1">
    <location>
        <begin position="515"/>
        <end position="536"/>
    </location>
</feature>
<evidence type="ECO:0000313" key="3">
    <source>
        <dbReference type="Proteomes" id="UP000190312"/>
    </source>
</evidence>
<dbReference type="EMBL" id="MKZY01000025">
    <property type="protein sequence ID" value="OOO03765.1"/>
    <property type="molecule type" value="Genomic_DNA"/>
</dbReference>
<evidence type="ECO:0000256" key="1">
    <source>
        <dbReference type="SAM" id="MobiDB-lite"/>
    </source>
</evidence>
<organism evidence="2 3">
    <name type="scientific">Aspergillus oryzae</name>
    <name type="common">Yellow koji mold</name>
    <dbReference type="NCBI Taxonomy" id="5062"/>
    <lineage>
        <taxon>Eukaryota</taxon>
        <taxon>Fungi</taxon>
        <taxon>Dikarya</taxon>
        <taxon>Ascomycota</taxon>
        <taxon>Pezizomycotina</taxon>
        <taxon>Eurotiomycetes</taxon>
        <taxon>Eurotiomycetidae</taxon>
        <taxon>Eurotiales</taxon>
        <taxon>Aspergillaceae</taxon>
        <taxon>Aspergillus</taxon>
        <taxon>Aspergillus subgen. Circumdati</taxon>
    </lineage>
</organism>
<reference evidence="2 3" key="1">
    <citation type="submission" date="2016-10" db="EMBL/GenBank/DDBJ databases">
        <title>Genome sequencing of Aspergillus oryzae BCC7051.</title>
        <authorList>
            <person name="Thammarongtham C."/>
            <person name="Vorapreeda T."/>
            <person name="Nookaew I."/>
            <person name="Srisuk T."/>
            <person name="Land M."/>
            <person name="Jeennor S."/>
            <person name="Laoteng K."/>
        </authorList>
    </citation>
    <scope>NUCLEOTIDE SEQUENCE [LARGE SCALE GENOMIC DNA]</scope>
    <source>
        <strain evidence="2 3">BCC7051</strain>
    </source>
</reference>
<feature type="region of interest" description="Disordered" evidence="1">
    <location>
        <begin position="127"/>
        <end position="155"/>
    </location>
</feature>
<protein>
    <submittedName>
        <fullName evidence="2">Uncharacterized protein</fullName>
    </submittedName>
</protein>
<accession>A0A1S9D3W0</accession>
<feature type="compositionally biased region" description="Low complexity" evidence="1">
    <location>
        <begin position="570"/>
        <end position="583"/>
    </location>
</feature>
<gene>
    <name evidence="2" type="ORF">OAory_01022770</name>
</gene>
<feature type="region of interest" description="Disordered" evidence="1">
    <location>
        <begin position="1"/>
        <end position="110"/>
    </location>
</feature>
<feature type="compositionally biased region" description="Polar residues" evidence="1">
    <location>
        <begin position="127"/>
        <end position="150"/>
    </location>
</feature>
<proteinExistence type="predicted"/>
<sequence length="649" mass="68445">MNQPDTLSLAGTAGAGAKRWRPTVPISPRRSRSLASRSLLRSGRTSARSQRHHRRTGGTHATIQLPPLEPLRIRSARKVVPVVTTPKGGDRPAAYGPRVGGPDPADTPTNGGYRRAAPPGICFSMMASGQRSTDPNGAGDQTATGLRSPQTAPPRRFTASAGISAAGVGGRPRFLTRGPTSGYLWRRGTARRPAWQGSLPPTSLGGREFGQTFACPKSILGGPVLYGVVRALGRFPIQSGPPTFAHLAADMGGPPFGKGRMANWRPHRPAVFAGSSACCDAGATANWPTGRSVEHRKRRPTVSPSAKANGRLAGVYLRDLAPDARRRNPQVPAPNAGPPPRGSANPSTFAPNWYPCRLALRPCSTADPPGWARCRANVPVSGVDPGGHRPAIQSGPVPRPAVPMSDGPTGLLIAEPRRRGPPCRAVIAQDRRQLTVDWSLLRSRGPWPTGAHVGWATGVPIEQALHSLGTATPCASPMPARQLAIRPGRSSAPWPTLWPSPCRMGQLACPVREGVGHHRDPAVPGGPPSKRPALPDPLVGGVVHKSSQGRADAQRLVATRLLDRLHDPLGHFSPSSPGLLPGSRRQPAEVRGPEAYSYPTTTCGATSPRSGTDSDLEAFSHYPADGSVAALPGQTAAKTNYLNQRFLSY</sequence>
<feature type="region of interest" description="Disordered" evidence="1">
    <location>
        <begin position="568"/>
        <end position="615"/>
    </location>
</feature>